<comment type="similarity">
    <text evidence="2">Belongs to the ABC transporter superfamily. ABCA family.</text>
</comment>
<dbReference type="InterPro" id="IPR017871">
    <property type="entry name" value="ABC_transporter-like_CS"/>
</dbReference>
<feature type="transmembrane region" description="Helical" evidence="10">
    <location>
        <begin position="359"/>
        <end position="377"/>
    </location>
</feature>
<dbReference type="PROSITE" id="PS00211">
    <property type="entry name" value="ABC_TRANSPORTER_1"/>
    <property type="match status" value="1"/>
</dbReference>
<feature type="transmembrane region" description="Helical" evidence="10">
    <location>
        <begin position="333"/>
        <end position="353"/>
    </location>
</feature>
<dbReference type="InterPro" id="IPR056264">
    <property type="entry name" value="R2_ABCA1-4-like"/>
</dbReference>
<dbReference type="InterPro" id="IPR026082">
    <property type="entry name" value="ABCA"/>
</dbReference>
<feature type="transmembrane region" description="Helical" evidence="10">
    <location>
        <begin position="36"/>
        <end position="56"/>
    </location>
</feature>
<organism evidence="12 13">
    <name type="scientific">Platysternon megacephalum</name>
    <name type="common">big-headed turtle</name>
    <dbReference type="NCBI Taxonomy" id="55544"/>
    <lineage>
        <taxon>Eukaryota</taxon>
        <taxon>Metazoa</taxon>
        <taxon>Chordata</taxon>
        <taxon>Craniata</taxon>
        <taxon>Vertebrata</taxon>
        <taxon>Euteleostomi</taxon>
        <taxon>Archelosauria</taxon>
        <taxon>Testudinata</taxon>
        <taxon>Testudines</taxon>
        <taxon>Cryptodira</taxon>
        <taxon>Durocryptodira</taxon>
        <taxon>Testudinoidea</taxon>
        <taxon>Platysternidae</taxon>
        <taxon>Platysternon</taxon>
    </lineage>
</organism>
<keyword evidence="8 10" id="KW-1133">Transmembrane helix</keyword>
<evidence type="ECO:0000256" key="1">
    <source>
        <dbReference type="ARBA" id="ARBA00004141"/>
    </source>
</evidence>
<dbReference type="Proteomes" id="UP000297703">
    <property type="component" value="Unassembled WGS sequence"/>
</dbReference>
<dbReference type="InterPro" id="IPR003439">
    <property type="entry name" value="ABC_transporter-like_ATP-bd"/>
</dbReference>
<feature type="transmembrane region" description="Helical" evidence="10">
    <location>
        <begin position="1105"/>
        <end position="1127"/>
    </location>
</feature>
<feature type="transmembrane region" description="Helical" evidence="10">
    <location>
        <begin position="1139"/>
        <end position="1158"/>
    </location>
</feature>
<reference evidence="12 13" key="2">
    <citation type="submission" date="2019-04" db="EMBL/GenBank/DDBJ databases">
        <title>The genome sequence of big-headed turtle.</title>
        <authorList>
            <person name="Gong S."/>
        </authorList>
    </citation>
    <scope>NUCLEOTIDE SEQUENCE [LARGE SCALE GENOMIC DNA]</scope>
    <source>
        <strain evidence="12">DO16091913</strain>
        <tissue evidence="12">Muscle</tissue>
    </source>
</reference>
<keyword evidence="5" id="KW-0677">Repeat</keyword>
<dbReference type="FunFam" id="3.40.50.300:FF:000335">
    <property type="entry name" value="ATP binding cassette subfamily A member 5"/>
    <property type="match status" value="1"/>
</dbReference>
<dbReference type="GO" id="GO:0140359">
    <property type="term" value="F:ABC-type transporter activity"/>
    <property type="evidence" value="ECO:0007669"/>
    <property type="project" value="InterPro"/>
</dbReference>
<reference evidence="12 13" key="1">
    <citation type="submission" date="2019-04" db="EMBL/GenBank/DDBJ databases">
        <title>Draft genome of the big-headed turtle Platysternon megacephalum.</title>
        <authorList>
            <person name="Gong S."/>
        </authorList>
    </citation>
    <scope>NUCLEOTIDE SEQUENCE [LARGE SCALE GENOMIC DNA]</scope>
    <source>
        <strain evidence="12">DO16091913</strain>
        <tissue evidence="12">Muscle</tissue>
    </source>
</reference>
<dbReference type="Pfam" id="PF12698">
    <property type="entry name" value="ABC2_membrane_3"/>
    <property type="match status" value="2"/>
</dbReference>
<evidence type="ECO:0000259" key="11">
    <source>
        <dbReference type="PROSITE" id="PS50893"/>
    </source>
</evidence>
<feature type="transmembrane region" description="Helical" evidence="10">
    <location>
        <begin position="398"/>
        <end position="419"/>
    </location>
</feature>
<gene>
    <name evidence="12" type="ORF">DR999_PMT13919</name>
</gene>
<keyword evidence="4 10" id="KW-0812">Transmembrane</keyword>
<proteinExistence type="inferred from homology"/>
<keyword evidence="7" id="KW-0067">ATP-binding</keyword>
<dbReference type="InterPro" id="IPR027417">
    <property type="entry name" value="P-loop_NTPase"/>
</dbReference>
<dbReference type="Pfam" id="PF00005">
    <property type="entry name" value="ABC_tran"/>
    <property type="match status" value="2"/>
</dbReference>
<dbReference type="PANTHER" id="PTHR19229:SF274">
    <property type="entry name" value="ABC-TYPE ORGANIC ANION TRANSPORTER ABCA8"/>
    <property type="match status" value="1"/>
</dbReference>
<dbReference type="GO" id="GO:0005319">
    <property type="term" value="F:lipid transporter activity"/>
    <property type="evidence" value="ECO:0007669"/>
    <property type="project" value="TreeGrafter"/>
</dbReference>
<dbReference type="GO" id="GO:0016887">
    <property type="term" value="F:ATP hydrolysis activity"/>
    <property type="evidence" value="ECO:0007669"/>
    <property type="project" value="InterPro"/>
</dbReference>
<dbReference type="InterPro" id="IPR003593">
    <property type="entry name" value="AAA+_ATPase"/>
</dbReference>
<protein>
    <submittedName>
        <fullName evidence="12">Alpha-protein kinase 3</fullName>
    </submittedName>
</protein>
<feature type="transmembrane region" description="Helical" evidence="10">
    <location>
        <begin position="1165"/>
        <end position="1186"/>
    </location>
</feature>
<dbReference type="STRING" id="55544.A0A4D9E9Z2"/>
<keyword evidence="12" id="KW-0808">Transferase</keyword>
<evidence type="ECO:0000256" key="6">
    <source>
        <dbReference type="ARBA" id="ARBA00022741"/>
    </source>
</evidence>
<sequence>MQRLQRNMSVCQQTKALLCKNLLIKWRLKMQTFQEWILSLLFLFLVYLVSVFTLGYQHPEVPLAFLGRLDDPAYNATGITVAYTPMTGTTRQIMNKVASDSVMIGIKTEVMEDEKALEAAWILNEEIVGVVFNDDFSYRLRFPPRNVIAPNEHFGHIDSCYNFSDHYCNSPKYWYRGFLSLQSSIDAAIIEMTTNHSVWEEMKSISGVRMGSSAIIPSITLEHGFTIFTVAMCFSPFMHFLSISLTREKRKLKALMKTMGLQDAAFWLSWSLLYTVCVLIMASLLTAVTINEFFYTSSFFPVLLLFFFYGIASIHFCFMLSSLLKKPKVTSSVGFLLTFFSTCLSFITLVKKLPAPLEWALGLLCPFAFITGISKILHLEKYGIGFYFSNIMEESYAVFTAYVLLIFDSVLYMLLAIYFDKVLPDKYGMKYPPLFCLKPSYWCKSRRGYAGKGPETEQNHERIFNDSMEPVPPEFDGKEAIRLNNIKKTYKTKNKKTEALRGLFLNIYEGQITALLGHSGAGKTTLLNILSGLSQLSDGSATIYKYKLSEIEDLEEIRTLFGVCPQFNVQFEVLTVKENLRVFAEIKGIRSVEVEYEVQKVLKLMDVINIQDTQANKLSGGQKRKLSLGIAMLGDPQVLLLDEPTAGLDPRSRHYVWTLLKEHRAGRVTLFSTQFMDEADILADRKAFISHGRIKCVGSSLFLKKKWGIGYHLRMHVSDVCDSENMISLVRQYIPDATFTGQSENELSYTLPLENVDKFPDLFCGLDSHSDQGIINYGVSMTTLEDVFLKLEGEAATDQEDYGVFSEEQAEEERDTFSPDELEQSLLSLSDTGKATVSGTALWRQQVCALARIRFLKLKHENQTIRSILLVCGLLILPCLISKILIAGGTVDLTMKVSPQMYFLQPGQQTYRTRHTSLLVLNDTGSDIEDFIHAVKSQNIMLEVANGKNISDGQEYNGAIKVSLVDKHFRFSVMCHAKRINCFPVLMNIISNALLRNLNSTRHIQVTIRMFPMIPIEHGMRFLWYAIIFMSVLAPGFAPHFAMSSIGDYKIKAHSQLWTSGMLPSAYWCGQALVDIPLCCVLLFTMTAIMFLISYQDSLTPGLLALPLVVSIFGYAASIVVLTYVISFAFRKRKSYSDLWAFIFIFVSFVLNGIYYIIHMEFITTILTALIPVYTLAGCMRIIVQLSSDNTFPSWEEDEEMMLSRVHLLASLAPYLHCIIFIFILRCLEWKYGRKTTREDPIFRISPRKEIFHQNHEESEGEDEDVQAERMKAGSVMTCQNQEERPILSVNSLRKEYKDKKASSIFKKRKKVATRNVSFCVKKGEVFGLLGPNGAGKSTTLKVIIGDTSITAGQVVMKGEDAAASQPEEDTTDFLGYCPQENPLWPNLTVQEHLEVYAAVKGMRKEDAAVTIKRVVNALKLQEHLQKPAKKLPAGISRKVCFALSMLGKPTLVLLDELSTGMDPMGQHHVWTAVRAALKNKKQGVILTTHYMKEAEALCDRVAIMVSGKLRCIGSIQYLKSKFGKGYLLEIKVKDPEQVDLIHAEITRIFPLAARQERYSSLMVYKIPMENVQSLSQTFFNLEAAKRTFDLEEYSLSQSTLEQVFLELSREQEKEDFDMNLDSTAEWKLLQRDDN</sequence>
<feature type="domain" description="ABC transporter" evidence="11">
    <location>
        <begin position="481"/>
        <end position="716"/>
    </location>
</feature>
<dbReference type="CDD" id="cd03263">
    <property type="entry name" value="ABC_subfamily_A"/>
    <property type="match status" value="2"/>
</dbReference>
<dbReference type="GO" id="GO:0005886">
    <property type="term" value="C:plasma membrane"/>
    <property type="evidence" value="ECO:0007669"/>
    <property type="project" value="UniProtKB-ARBA"/>
</dbReference>
<evidence type="ECO:0000256" key="9">
    <source>
        <dbReference type="ARBA" id="ARBA00023136"/>
    </source>
</evidence>
<evidence type="ECO:0000313" key="12">
    <source>
        <dbReference type="EMBL" id="TFK03690.1"/>
    </source>
</evidence>
<feature type="transmembrane region" description="Helical" evidence="10">
    <location>
        <begin position="1072"/>
        <end position="1093"/>
    </location>
</feature>
<feature type="transmembrane region" description="Helical" evidence="10">
    <location>
        <begin position="225"/>
        <end position="243"/>
    </location>
</feature>
<name>A0A4D9E9Z2_9SAUR</name>
<dbReference type="EMBL" id="QXTE01000154">
    <property type="protein sequence ID" value="TFK03690.1"/>
    <property type="molecule type" value="Genomic_DNA"/>
</dbReference>
<dbReference type="OrthoDB" id="8061355at2759"/>
<keyword evidence="6" id="KW-0547">Nucleotide-binding</keyword>
<dbReference type="FunFam" id="3.40.50.300:FF:000436">
    <property type="entry name" value="ATP binding cassette subfamily A member 9"/>
    <property type="match status" value="1"/>
</dbReference>
<dbReference type="SMART" id="SM00382">
    <property type="entry name" value="AAA"/>
    <property type="match status" value="2"/>
</dbReference>
<evidence type="ECO:0000313" key="13">
    <source>
        <dbReference type="Proteomes" id="UP000297703"/>
    </source>
</evidence>
<dbReference type="SUPFAM" id="SSF52540">
    <property type="entry name" value="P-loop containing nucleoside triphosphate hydrolases"/>
    <property type="match status" value="2"/>
</dbReference>
<feature type="domain" description="ABC transporter" evidence="11">
    <location>
        <begin position="1288"/>
        <end position="1532"/>
    </location>
</feature>
<evidence type="ECO:0000256" key="5">
    <source>
        <dbReference type="ARBA" id="ARBA00022737"/>
    </source>
</evidence>
<evidence type="ECO:0000256" key="2">
    <source>
        <dbReference type="ARBA" id="ARBA00008869"/>
    </source>
</evidence>
<keyword evidence="9 10" id="KW-0472">Membrane</keyword>
<dbReference type="GO" id="GO:0016301">
    <property type="term" value="F:kinase activity"/>
    <property type="evidence" value="ECO:0007669"/>
    <property type="project" value="UniProtKB-KW"/>
</dbReference>
<evidence type="ECO:0000256" key="7">
    <source>
        <dbReference type="ARBA" id="ARBA00022840"/>
    </source>
</evidence>
<accession>A0A4D9E9Z2</accession>
<keyword evidence="13" id="KW-1185">Reference proteome</keyword>
<dbReference type="PANTHER" id="PTHR19229">
    <property type="entry name" value="ATP-BINDING CASSETTE TRANSPORTER SUBFAMILY A ABCA"/>
    <property type="match status" value="1"/>
</dbReference>
<feature type="transmembrane region" description="Helical" evidence="10">
    <location>
        <begin position="264"/>
        <end position="287"/>
    </location>
</feature>
<keyword evidence="3" id="KW-0813">Transport</keyword>
<keyword evidence="12" id="KW-0418">Kinase</keyword>
<evidence type="ECO:0000256" key="10">
    <source>
        <dbReference type="SAM" id="Phobius"/>
    </source>
</evidence>
<comment type="caution">
    <text evidence="12">The sequence shown here is derived from an EMBL/GenBank/DDBJ whole genome shotgun (WGS) entry which is preliminary data.</text>
</comment>
<dbReference type="Gene3D" id="3.40.50.300">
    <property type="entry name" value="P-loop containing nucleotide triphosphate hydrolases"/>
    <property type="match status" value="2"/>
</dbReference>
<feature type="transmembrane region" description="Helical" evidence="10">
    <location>
        <begin position="1022"/>
        <end position="1042"/>
    </location>
</feature>
<evidence type="ECO:0000256" key="8">
    <source>
        <dbReference type="ARBA" id="ARBA00022989"/>
    </source>
</evidence>
<evidence type="ECO:0000256" key="3">
    <source>
        <dbReference type="ARBA" id="ARBA00022448"/>
    </source>
</evidence>
<dbReference type="GO" id="GO:0005524">
    <property type="term" value="F:ATP binding"/>
    <property type="evidence" value="ECO:0007669"/>
    <property type="project" value="UniProtKB-KW"/>
</dbReference>
<dbReference type="Pfam" id="PF23321">
    <property type="entry name" value="R1_ABCA1"/>
    <property type="match status" value="1"/>
</dbReference>
<dbReference type="InterPro" id="IPR013525">
    <property type="entry name" value="ABC2_TM"/>
</dbReference>
<comment type="subcellular location">
    <subcellularLocation>
        <location evidence="1">Membrane</location>
        <topology evidence="1">Multi-pass membrane protein</topology>
    </subcellularLocation>
</comment>
<evidence type="ECO:0000256" key="4">
    <source>
        <dbReference type="ARBA" id="ARBA00022692"/>
    </source>
</evidence>
<feature type="transmembrane region" description="Helical" evidence="10">
    <location>
        <begin position="299"/>
        <end position="321"/>
    </location>
</feature>
<dbReference type="PROSITE" id="PS50893">
    <property type="entry name" value="ABC_TRANSPORTER_2"/>
    <property type="match status" value="2"/>
</dbReference>
<feature type="transmembrane region" description="Helical" evidence="10">
    <location>
        <begin position="1206"/>
        <end position="1228"/>
    </location>
</feature>